<keyword evidence="2" id="KW-1185">Reference proteome</keyword>
<proteinExistence type="predicted"/>
<dbReference type="EMBL" id="JWZT01004066">
    <property type="protein sequence ID" value="KII64938.1"/>
    <property type="molecule type" value="Genomic_DNA"/>
</dbReference>
<name>A0A0C2J703_THEKT</name>
<dbReference type="AlphaFoldDB" id="A0A0C2J703"/>
<dbReference type="Proteomes" id="UP000031668">
    <property type="component" value="Unassembled WGS sequence"/>
</dbReference>
<evidence type="ECO:0000313" key="2">
    <source>
        <dbReference type="Proteomes" id="UP000031668"/>
    </source>
</evidence>
<reference evidence="1 2" key="1">
    <citation type="journal article" date="2014" name="Genome Biol. Evol.">
        <title>The genome of the myxosporean Thelohanellus kitauei shows adaptations to nutrient acquisition within its fish host.</title>
        <authorList>
            <person name="Yang Y."/>
            <person name="Xiong J."/>
            <person name="Zhou Z."/>
            <person name="Huo F."/>
            <person name="Miao W."/>
            <person name="Ran C."/>
            <person name="Liu Y."/>
            <person name="Zhang J."/>
            <person name="Feng J."/>
            <person name="Wang M."/>
            <person name="Wang M."/>
            <person name="Wang L."/>
            <person name="Yao B."/>
        </authorList>
    </citation>
    <scope>NUCLEOTIDE SEQUENCE [LARGE SCALE GENOMIC DNA]</scope>
    <source>
        <strain evidence="1">Wuqing</strain>
    </source>
</reference>
<accession>A0A0C2J703</accession>
<protein>
    <submittedName>
        <fullName evidence="1">Uncharacterized protein</fullName>
    </submittedName>
</protein>
<organism evidence="1 2">
    <name type="scientific">Thelohanellus kitauei</name>
    <name type="common">Myxosporean</name>
    <dbReference type="NCBI Taxonomy" id="669202"/>
    <lineage>
        <taxon>Eukaryota</taxon>
        <taxon>Metazoa</taxon>
        <taxon>Cnidaria</taxon>
        <taxon>Myxozoa</taxon>
        <taxon>Myxosporea</taxon>
        <taxon>Bivalvulida</taxon>
        <taxon>Platysporina</taxon>
        <taxon>Myxobolidae</taxon>
        <taxon>Thelohanellus</taxon>
    </lineage>
</organism>
<comment type="caution">
    <text evidence="1">The sequence shown here is derived from an EMBL/GenBank/DDBJ whole genome shotgun (WGS) entry which is preliminary data.</text>
</comment>
<evidence type="ECO:0000313" key="1">
    <source>
        <dbReference type="EMBL" id="KII64938.1"/>
    </source>
</evidence>
<gene>
    <name evidence="1" type="ORF">RF11_06152</name>
</gene>
<sequence length="296" mass="34494">MNFSADLSESARLNSIPLLRNLLIFVKNLEIKRISCSIFNIFGSCGFYGTLLLLSDESETVRKNTLEMFSDIKDSGHDYVNKTPTQIIRDKIISYNSRIINFIWYILSLEDIYSVTEDSVYVFYQYCKLYTLNRVELKIGSRSNKSPLFNDLLFQSEQRINEYFDPLIILDTIWKSIKFQMSTVKDTQIDSRTDFGGNDQNICLGHIIPIVQILNSMIENLSENDIQNMYRDFYPLAIIVKRLKNLIFIIAQKRATDEENQKEIILDVFNHLWVKRKAIPFIKKDLSAILHALEGL</sequence>